<evidence type="ECO:0000313" key="11">
    <source>
        <dbReference type="Proteomes" id="UP000326287"/>
    </source>
</evidence>
<dbReference type="InterPro" id="IPR037069">
    <property type="entry name" value="AcylCoA_DH/ox_N_sf"/>
</dbReference>
<dbReference type="Pfam" id="PF02770">
    <property type="entry name" value="Acyl-CoA_dh_M"/>
    <property type="match status" value="1"/>
</dbReference>
<dbReference type="KEGG" id="halc:EY643_08870"/>
<sequence>MTSLNKELNTGLKQQLDDTIEQFLNKEYDFPARQALVASEEGYSGENWRAFAELGWLGIPFAEQYGGIGGAFTDTLNMMRLFGRHLVLEPVVSTVGMVGSAIAHGTNQSLKEECLPRLIAGEVIGALALEEPGSRGNPAFVGVTAQSLGQSQGDAQNGGYRLRGEKICVLNASQADYLLVSARTSGEQLDVDGISLFLIEAGREGVQLTSYPTVDGHRAANISLDVELGPESMLSEAGQGYPILAHAVDNGLLMLCAEAVGIMQALLDITVEYTNTRKQFGVPLSTFQVLRHRMVDMFIEYQRTNALLDAVVLSLPAGTTVDRRSLHLLKAQVGHSGRIVGDAAIQLHGGMGMTDELIVGHHVKRLVAIGQLLGNADFHLQQAWRG</sequence>
<keyword evidence="11" id="KW-1185">Reference proteome</keyword>
<evidence type="ECO:0000256" key="3">
    <source>
        <dbReference type="ARBA" id="ARBA00022630"/>
    </source>
</evidence>
<dbReference type="Gene3D" id="1.20.140.10">
    <property type="entry name" value="Butyryl-CoA Dehydrogenase, subunit A, domain 3"/>
    <property type="match status" value="1"/>
</dbReference>
<dbReference type="Pfam" id="PF00441">
    <property type="entry name" value="Acyl-CoA_dh_1"/>
    <property type="match status" value="1"/>
</dbReference>
<organism evidence="10 11">
    <name type="scientific">Halioglobus maricola</name>
    <dbReference type="NCBI Taxonomy" id="2601894"/>
    <lineage>
        <taxon>Bacteria</taxon>
        <taxon>Pseudomonadati</taxon>
        <taxon>Pseudomonadota</taxon>
        <taxon>Gammaproteobacteria</taxon>
        <taxon>Cellvibrionales</taxon>
        <taxon>Halieaceae</taxon>
        <taxon>Halioglobus</taxon>
    </lineage>
</organism>
<dbReference type="InterPro" id="IPR006091">
    <property type="entry name" value="Acyl-CoA_Oxase/DH_mid-dom"/>
</dbReference>
<dbReference type="InterPro" id="IPR009100">
    <property type="entry name" value="AcylCoA_DH/oxidase_NM_dom_sf"/>
</dbReference>
<feature type="domain" description="Acyl-CoA dehydrogenase/oxidase N-terminal" evidence="9">
    <location>
        <begin position="14"/>
        <end position="122"/>
    </location>
</feature>
<evidence type="ECO:0000313" key="10">
    <source>
        <dbReference type="EMBL" id="QFU75759.1"/>
    </source>
</evidence>
<evidence type="ECO:0000256" key="6">
    <source>
        <dbReference type="RuleBase" id="RU362125"/>
    </source>
</evidence>
<keyword evidence="5 6" id="KW-0560">Oxidoreductase</keyword>
<evidence type="ECO:0000256" key="1">
    <source>
        <dbReference type="ARBA" id="ARBA00001974"/>
    </source>
</evidence>
<proteinExistence type="inferred from homology"/>
<feature type="domain" description="Acyl-CoA dehydrogenase/oxidase C-terminal" evidence="7">
    <location>
        <begin position="238"/>
        <end position="368"/>
    </location>
</feature>
<dbReference type="Pfam" id="PF02771">
    <property type="entry name" value="Acyl-CoA_dh_N"/>
    <property type="match status" value="1"/>
</dbReference>
<keyword evidence="3 6" id="KW-0285">Flavoprotein</keyword>
<dbReference type="Gene3D" id="2.40.110.10">
    <property type="entry name" value="Butyryl-CoA Dehydrogenase, subunit A, domain 2"/>
    <property type="match status" value="1"/>
</dbReference>
<dbReference type="PANTHER" id="PTHR43884:SF20">
    <property type="entry name" value="ACYL-COA DEHYDROGENASE FADE28"/>
    <property type="match status" value="1"/>
</dbReference>
<dbReference type="AlphaFoldDB" id="A0A5P9NJK0"/>
<reference evidence="10 11" key="1">
    <citation type="submission" date="2019-02" db="EMBL/GenBank/DDBJ databases">
        <authorList>
            <person name="Li S.-H."/>
        </authorList>
    </citation>
    <scope>NUCLEOTIDE SEQUENCE [LARGE SCALE GENOMIC DNA]</scope>
    <source>
        <strain evidence="10 11">IMCC14385</strain>
    </source>
</reference>
<evidence type="ECO:0000259" key="9">
    <source>
        <dbReference type="Pfam" id="PF02771"/>
    </source>
</evidence>
<dbReference type="PANTHER" id="PTHR43884">
    <property type="entry name" value="ACYL-COA DEHYDROGENASE"/>
    <property type="match status" value="1"/>
</dbReference>
<dbReference type="GO" id="GO:0050660">
    <property type="term" value="F:flavin adenine dinucleotide binding"/>
    <property type="evidence" value="ECO:0007669"/>
    <property type="project" value="InterPro"/>
</dbReference>
<dbReference type="SUPFAM" id="SSF47203">
    <property type="entry name" value="Acyl-CoA dehydrogenase C-terminal domain-like"/>
    <property type="match status" value="1"/>
</dbReference>
<comment type="similarity">
    <text evidence="2 6">Belongs to the acyl-CoA dehydrogenase family.</text>
</comment>
<gene>
    <name evidence="10" type="ORF">EY643_08870</name>
</gene>
<dbReference type="Gene3D" id="1.10.540.10">
    <property type="entry name" value="Acyl-CoA dehydrogenase/oxidase, N-terminal domain"/>
    <property type="match status" value="1"/>
</dbReference>
<dbReference type="InterPro" id="IPR009075">
    <property type="entry name" value="AcylCo_DH/oxidase_C"/>
</dbReference>
<comment type="cofactor">
    <cofactor evidence="1 6">
        <name>FAD</name>
        <dbReference type="ChEBI" id="CHEBI:57692"/>
    </cofactor>
</comment>
<dbReference type="InterPro" id="IPR013786">
    <property type="entry name" value="AcylCoA_DH/ox_N"/>
</dbReference>
<feature type="domain" description="Acyl-CoA oxidase/dehydrogenase middle" evidence="8">
    <location>
        <begin position="153"/>
        <end position="222"/>
    </location>
</feature>
<dbReference type="CDD" id="cd00567">
    <property type="entry name" value="ACAD"/>
    <property type="match status" value="1"/>
</dbReference>
<dbReference type="InterPro" id="IPR046373">
    <property type="entry name" value="Acyl-CoA_Oxase/DH_mid-dom_sf"/>
</dbReference>
<evidence type="ECO:0000259" key="8">
    <source>
        <dbReference type="Pfam" id="PF02770"/>
    </source>
</evidence>
<evidence type="ECO:0000256" key="4">
    <source>
        <dbReference type="ARBA" id="ARBA00022827"/>
    </source>
</evidence>
<dbReference type="InterPro" id="IPR036250">
    <property type="entry name" value="AcylCo_DH-like_C"/>
</dbReference>
<name>A0A5P9NJK0_9GAMM</name>
<dbReference type="OrthoDB" id="7053515at2"/>
<dbReference type="GO" id="GO:0003995">
    <property type="term" value="F:acyl-CoA dehydrogenase activity"/>
    <property type="evidence" value="ECO:0007669"/>
    <property type="project" value="TreeGrafter"/>
</dbReference>
<dbReference type="Proteomes" id="UP000326287">
    <property type="component" value="Chromosome"/>
</dbReference>
<evidence type="ECO:0000259" key="7">
    <source>
        <dbReference type="Pfam" id="PF00441"/>
    </source>
</evidence>
<protein>
    <submittedName>
        <fullName evidence="10">Pimeloyl-CoA dehydrogenase small subunit</fullName>
    </submittedName>
</protein>
<accession>A0A5P9NJK0</accession>
<dbReference type="EMBL" id="CP036422">
    <property type="protein sequence ID" value="QFU75759.1"/>
    <property type="molecule type" value="Genomic_DNA"/>
</dbReference>
<keyword evidence="4 6" id="KW-0274">FAD</keyword>
<evidence type="ECO:0000256" key="5">
    <source>
        <dbReference type="ARBA" id="ARBA00023002"/>
    </source>
</evidence>
<evidence type="ECO:0000256" key="2">
    <source>
        <dbReference type="ARBA" id="ARBA00009347"/>
    </source>
</evidence>
<dbReference type="RefSeq" id="WP_152661866.1">
    <property type="nucleotide sequence ID" value="NZ_CP036422.1"/>
</dbReference>
<dbReference type="SUPFAM" id="SSF56645">
    <property type="entry name" value="Acyl-CoA dehydrogenase NM domain-like"/>
    <property type="match status" value="1"/>
</dbReference>